<keyword evidence="2" id="KW-0285">Flavoprotein</keyword>
<dbReference type="STRING" id="81479.RA876_07710"/>
<dbReference type="InterPro" id="IPR036188">
    <property type="entry name" value="FAD/NAD-bd_sf"/>
</dbReference>
<dbReference type="EMBL" id="MSYM01000013">
    <property type="protein sequence ID" value="OLP06489.1"/>
    <property type="molecule type" value="Genomic_DNA"/>
</dbReference>
<dbReference type="PANTHER" id="PTHR43014:SF4">
    <property type="entry name" value="PYRIDINE NUCLEOTIDE-DISULFIDE OXIDOREDUCTASE RCLA-RELATED"/>
    <property type="match status" value="1"/>
</dbReference>
<dbReference type="InterPro" id="IPR001100">
    <property type="entry name" value="Pyr_nuc-diS_OxRdtase"/>
</dbReference>
<dbReference type="GO" id="GO:0003955">
    <property type="term" value="F:NAD(P)H dehydrogenase (quinone) activity"/>
    <property type="evidence" value="ECO:0007669"/>
    <property type="project" value="TreeGrafter"/>
</dbReference>
<dbReference type="PRINTS" id="PR00411">
    <property type="entry name" value="PNDRDTASEI"/>
</dbReference>
<keyword evidence="5" id="KW-0547">Nucleotide-binding</keyword>
<dbReference type="SUPFAM" id="SSF55424">
    <property type="entry name" value="FAD/NAD-linked reductases, dimerisation (C-terminal) domain"/>
    <property type="match status" value="1"/>
</dbReference>
<feature type="region of interest" description="Disordered" evidence="7">
    <location>
        <begin position="1"/>
        <end position="24"/>
    </location>
</feature>
<comment type="cofactor">
    <cofactor evidence="5">
        <name>FAD</name>
        <dbReference type="ChEBI" id="CHEBI:57692"/>
    </cofactor>
    <text evidence="5">Binds 1 FAD per subunit.</text>
</comment>
<dbReference type="InterPro" id="IPR016156">
    <property type="entry name" value="FAD/NAD-linked_Rdtase_dimer_sf"/>
</dbReference>
<feature type="binding site" evidence="5">
    <location>
        <position position="324"/>
    </location>
    <ligand>
        <name>FAD</name>
        <dbReference type="ChEBI" id="CHEBI:57692"/>
    </ligand>
</feature>
<evidence type="ECO:0000256" key="1">
    <source>
        <dbReference type="ARBA" id="ARBA00007532"/>
    </source>
</evidence>
<evidence type="ECO:0000259" key="8">
    <source>
        <dbReference type="Pfam" id="PF02852"/>
    </source>
</evidence>
<dbReference type="Pfam" id="PF07992">
    <property type="entry name" value="Pyr_redox_2"/>
    <property type="match status" value="1"/>
</dbReference>
<dbReference type="Pfam" id="PF02852">
    <property type="entry name" value="Pyr_redox_dim"/>
    <property type="match status" value="1"/>
</dbReference>
<organism evidence="10 11">
    <name type="scientific">Rhodoferax antarcticus ANT.BR</name>
    <dbReference type="NCBI Taxonomy" id="1111071"/>
    <lineage>
        <taxon>Bacteria</taxon>
        <taxon>Pseudomonadati</taxon>
        <taxon>Pseudomonadota</taxon>
        <taxon>Betaproteobacteria</taxon>
        <taxon>Burkholderiales</taxon>
        <taxon>Comamonadaceae</taxon>
        <taxon>Rhodoferax</taxon>
    </lineage>
</organism>
<feature type="binding site" evidence="5">
    <location>
        <begin position="198"/>
        <end position="205"/>
    </location>
    <ligand>
        <name>NAD(+)</name>
        <dbReference type="ChEBI" id="CHEBI:57540"/>
    </ligand>
</feature>
<dbReference type="PANTHER" id="PTHR43014">
    <property type="entry name" value="MERCURIC REDUCTASE"/>
    <property type="match status" value="1"/>
</dbReference>
<reference evidence="10 11" key="1">
    <citation type="submission" date="2017-01" db="EMBL/GenBank/DDBJ databases">
        <title>Genome sequence of Rhodoferax antarcticus ANT.BR, a psychrophilic purple nonsulfur bacterium from an Antarctic microbial mat.</title>
        <authorList>
            <person name="Baker J."/>
            <person name="Riester C."/>
            <person name="Skinner B."/>
            <person name="Newell A."/>
            <person name="Swingley W."/>
            <person name="Madigan M."/>
            <person name="Jung D."/>
            <person name="Asao M."/>
            <person name="Chen M."/>
            <person name="Loughlin P."/>
            <person name="Pan H."/>
            <person name="Lin S."/>
            <person name="Li N."/>
            <person name="Shaw J."/>
            <person name="Prado M."/>
            <person name="Sherman C."/>
            <person name="Li X."/>
            <person name="Tang J."/>
            <person name="Blankenship R."/>
            <person name="Zhao T."/>
            <person name="Touchman J."/>
            <person name="Sattley M."/>
        </authorList>
    </citation>
    <scope>NUCLEOTIDE SEQUENCE [LARGE SCALE GENOMIC DNA]</scope>
    <source>
        <strain evidence="10 11">ANT.BR</strain>
    </source>
</reference>
<feature type="binding site" evidence="5">
    <location>
        <position position="73"/>
    </location>
    <ligand>
        <name>FAD</name>
        <dbReference type="ChEBI" id="CHEBI:57692"/>
    </ligand>
</feature>
<dbReference type="PIRSF" id="PIRSF000350">
    <property type="entry name" value="Mercury_reductase_MerA"/>
    <property type="match status" value="1"/>
</dbReference>
<dbReference type="InterPro" id="IPR004099">
    <property type="entry name" value="Pyr_nucl-diS_OxRdtase_dimer"/>
</dbReference>
<feature type="compositionally biased region" description="Low complexity" evidence="7">
    <location>
        <begin position="1"/>
        <end position="16"/>
    </location>
</feature>
<dbReference type="GO" id="GO:0004148">
    <property type="term" value="F:dihydrolipoyl dehydrogenase (NADH) activity"/>
    <property type="evidence" value="ECO:0007669"/>
    <property type="project" value="UniProtKB-EC"/>
</dbReference>
<evidence type="ECO:0000256" key="2">
    <source>
        <dbReference type="ARBA" id="ARBA00022630"/>
    </source>
</evidence>
<comment type="caution">
    <text evidence="10">The sequence shown here is derived from an EMBL/GenBank/DDBJ whole genome shotgun (WGS) entry which is preliminary data.</text>
</comment>
<evidence type="ECO:0000256" key="4">
    <source>
        <dbReference type="PIRSR" id="PIRSR000350-2"/>
    </source>
</evidence>
<evidence type="ECO:0000256" key="5">
    <source>
        <dbReference type="PIRSR" id="PIRSR000350-3"/>
    </source>
</evidence>
<evidence type="ECO:0000313" key="10">
    <source>
        <dbReference type="EMBL" id="OLP06489.1"/>
    </source>
</evidence>
<dbReference type="NCBIfam" id="NF004939">
    <property type="entry name" value="PRK06292.1-1"/>
    <property type="match status" value="1"/>
</dbReference>
<dbReference type="PRINTS" id="PR00368">
    <property type="entry name" value="FADPNR"/>
</dbReference>
<evidence type="ECO:0000256" key="3">
    <source>
        <dbReference type="ARBA" id="ARBA00022827"/>
    </source>
</evidence>
<gene>
    <name evidence="10" type="ORF">BLL52_2725</name>
</gene>
<feature type="domain" description="FAD/NAD(P)-binding" evidence="9">
    <location>
        <begin position="28"/>
        <end position="339"/>
    </location>
</feature>
<dbReference type="SUPFAM" id="SSF51905">
    <property type="entry name" value="FAD/NAD(P)-binding domain"/>
    <property type="match status" value="1"/>
</dbReference>
<feature type="binding site" evidence="5">
    <location>
        <position position="282"/>
    </location>
    <ligand>
        <name>NAD(+)</name>
        <dbReference type="ChEBI" id="CHEBI:57540"/>
    </ligand>
</feature>
<keyword evidence="3 5" id="KW-0274">FAD</keyword>
<feature type="active site" description="Proton acceptor" evidence="4">
    <location>
        <position position="458"/>
    </location>
</feature>
<evidence type="ECO:0000256" key="7">
    <source>
        <dbReference type="SAM" id="MobiDB-lite"/>
    </source>
</evidence>
<feature type="disulfide bond" description="Redox-active" evidence="6">
    <location>
        <begin position="64"/>
        <end position="69"/>
    </location>
</feature>
<sequence>MSNSSSNKSQSQTKNNPDSTGHSDQTFDAIIVGAGSAGLAALREVAKRTKRFLIINDGAYGTTCARVGCMPSKLLIEAANAYHRRHTFETFGITGSNALAVDIPAVLRRVRRLRDDFVAGTVSITDELGARSVSGRAQLLSSTQVQVNGQTYSAKGIILAPGSSPILPPAMQALGARVLTTDTLFEQTTLGPRMAVIGMGPLGIEMAQALARLGVAVHGYATKEMLGGMSDPDVNAELRQALERDITLNIGAEASLHAVEGGIEVRSGAHRTVVDQVLVAIGRSPNLQGLGLATLGVPLDKHGLPPVNPKSMQVGDSPVYLAGDAHNDRPLLHEAADEGHIAGLNAMAPTPQCFERRIPLAIVFCDPNAAVVGQGFSALQRQDGLQFVTGSVNFVGQGRARAGQRNQGRLSVYADAASGCLLGAELCAPAGEHLAHLLALAVSQKLSVAQVLGMPFYHPVLEEGLRSALRDAARQLPDAVSSDLAHCGPIGALALD</sequence>
<evidence type="ECO:0000259" key="9">
    <source>
        <dbReference type="Pfam" id="PF07992"/>
    </source>
</evidence>
<dbReference type="InterPro" id="IPR023753">
    <property type="entry name" value="FAD/NAD-binding_dom"/>
</dbReference>
<evidence type="ECO:0000256" key="6">
    <source>
        <dbReference type="PIRSR" id="PIRSR000350-4"/>
    </source>
</evidence>
<feature type="domain" description="Pyridine nucleotide-disulphide oxidoreductase dimerisation" evidence="8">
    <location>
        <begin position="362"/>
        <end position="467"/>
    </location>
</feature>
<dbReference type="Gene3D" id="3.30.390.30">
    <property type="match status" value="1"/>
</dbReference>
<keyword evidence="11" id="KW-1185">Reference proteome</keyword>
<keyword evidence="10" id="KW-0560">Oxidoreductase</keyword>
<dbReference type="AlphaFoldDB" id="A0A1Q8YEZ9"/>
<dbReference type="GO" id="GO:0050660">
    <property type="term" value="F:flavin adenine dinucleotide binding"/>
    <property type="evidence" value="ECO:0007669"/>
    <property type="project" value="TreeGrafter"/>
</dbReference>
<proteinExistence type="inferred from homology"/>
<dbReference type="EC" id="1.8.1.4" evidence="10"/>
<dbReference type="Gene3D" id="3.50.50.60">
    <property type="entry name" value="FAD/NAD(P)-binding domain"/>
    <property type="match status" value="2"/>
</dbReference>
<dbReference type="Proteomes" id="UP000185911">
    <property type="component" value="Unassembled WGS sequence"/>
</dbReference>
<keyword evidence="5" id="KW-0520">NAD</keyword>
<name>A0A1Q8YEZ9_9BURK</name>
<dbReference type="RefSeq" id="WP_083633961.1">
    <property type="nucleotide sequence ID" value="NZ_MSYM01000013.1"/>
</dbReference>
<evidence type="ECO:0000313" key="11">
    <source>
        <dbReference type="Proteomes" id="UP000185911"/>
    </source>
</evidence>
<accession>A0A1Q8YEZ9</accession>
<protein>
    <submittedName>
        <fullName evidence="10">Dihydrolipoyl dehydrogenase</fullName>
        <ecNumber evidence="10">1.8.1.4</ecNumber>
    </submittedName>
</protein>
<comment type="similarity">
    <text evidence="1">Belongs to the class-I pyridine nucleotide-disulfide oxidoreductase family.</text>
</comment>